<protein>
    <submittedName>
        <fullName evidence="2">Uncharacterized protein</fullName>
    </submittedName>
</protein>
<keyword evidence="1" id="KW-1133">Transmembrane helix</keyword>
<dbReference type="EMBL" id="BLLK01000022">
    <property type="protein sequence ID" value="GFH46469.1"/>
    <property type="molecule type" value="Genomic_DNA"/>
</dbReference>
<dbReference type="Proteomes" id="UP001054902">
    <property type="component" value="Unassembled WGS sequence"/>
</dbReference>
<feature type="transmembrane region" description="Helical" evidence="1">
    <location>
        <begin position="304"/>
        <end position="322"/>
    </location>
</feature>
<proteinExistence type="predicted"/>
<keyword evidence="1" id="KW-0472">Membrane</keyword>
<name>A0AAD3CKK5_9STRA</name>
<organism evidence="2 3">
    <name type="scientific">Chaetoceros tenuissimus</name>
    <dbReference type="NCBI Taxonomy" id="426638"/>
    <lineage>
        <taxon>Eukaryota</taxon>
        <taxon>Sar</taxon>
        <taxon>Stramenopiles</taxon>
        <taxon>Ochrophyta</taxon>
        <taxon>Bacillariophyta</taxon>
        <taxon>Coscinodiscophyceae</taxon>
        <taxon>Chaetocerotophycidae</taxon>
        <taxon>Chaetocerotales</taxon>
        <taxon>Chaetocerotaceae</taxon>
        <taxon>Chaetoceros</taxon>
    </lineage>
</organism>
<accession>A0AAD3CKK5</accession>
<keyword evidence="1" id="KW-0812">Transmembrane</keyword>
<comment type="caution">
    <text evidence="2">The sequence shown here is derived from an EMBL/GenBank/DDBJ whole genome shotgun (WGS) entry which is preliminary data.</text>
</comment>
<feature type="transmembrane region" description="Helical" evidence="1">
    <location>
        <begin position="211"/>
        <end position="231"/>
    </location>
</feature>
<keyword evidence="3" id="KW-1185">Reference proteome</keyword>
<gene>
    <name evidence="2" type="ORF">CTEN210_02943</name>
</gene>
<evidence type="ECO:0000313" key="3">
    <source>
        <dbReference type="Proteomes" id="UP001054902"/>
    </source>
</evidence>
<reference evidence="2 3" key="1">
    <citation type="journal article" date="2021" name="Sci. Rep.">
        <title>The genome of the diatom Chaetoceros tenuissimus carries an ancient integrated fragment of an extant virus.</title>
        <authorList>
            <person name="Hongo Y."/>
            <person name="Kimura K."/>
            <person name="Takaki Y."/>
            <person name="Yoshida Y."/>
            <person name="Baba S."/>
            <person name="Kobayashi G."/>
            <person name="Nagasaki K."/>
            <person name="Hano T."/>
            <person name="Tomaru Y."/>
        </authorList>
    </citation>
    <scope>NUCLEOTIDE SEQUENCE [LARGE SCALE GENOMIC DNA]</scope>
    <source>
        <strain evidence="2 3">NIES-3715</strain>
    </source>
</reference>
<evidence type="ECO:0000313" key="2">
    <source>
        <dbReference type="EMBL" id="GFH46469.1"/>
    </source>
</evidence>
<dbReference type="AlphaFoldDB" id="A0AAD3CKK5"/>
<evidence type="ECO:0000256" key="1">
    <source>
        <dbReference type="SAM" id="Phobius"/>
    </source>
</evidence>
<sequence>MPAQGLLGSQEHFRYSKSPLYSYTTREDGVTHDNDLVDHKLSESISQEREMEALVASEKAISMNQTVDDIKIAGRKMSEETGTSKSIFAPISTTKSASNKNDEKIAERLIGQGNFSLFEVDSGSDYLTQSPTLDIPLLGNQQRRTNGILYAKIFDDVRRKFAKVDRYNSNQEHVEDSIFQASSYTLLQESSHYSELPQPLRHVKKQTRKSSFLLILQAVFFFFLLKTLSYLRDFSRILEKIQAQCSKDVFSSSYDASNSDSTDENFIVLLLVGSIFFLVLYTYWKRRRTSQRAIGNEELRYNNMAKLSFGISLFFVSAIITYF</sequence>
<feature type="transmembrane region" description="Helical" evidence="1">
    <location>
        <begin position="266"/>
        <end position="284"/>
    </location>
</feature>